<proteinExistence type="predicted"/>
<dbReference type="InterPro" id="IPR046533">
    <property type="entry name" value="DUF6598"/>
</dbReference>
<organism evidence="2 3">
    <name type="scientific">Aegilops tauschii subsp. strangulata</name>
    <name type="common">Goatgrass</name>
    <dbReference type="NCBI Taxonomy" id="200361"/>
    <lineage>
        <taxon>Eukaryota</taxon>
        <taxon>Viridiplantae</taxon>
        <taxon>Streptophyta</taxon>
        <taxon>Embryophyta</taxon>
        <taxon>Tracheophyta</taxon>
        <taxon>Spermatophyta</taxon>
        <taxon>Magnoliopsida</taxon>
        <taxon>Liliopsida</taxon>
        <taxon>Poales</taxon>
        <taxon>Poaceae</taxon>
        <taxon>BOP clade</taxon>
        <taxon>Pooideae</taxon>
        <taxon>Triticodae</taxon>
        <taxon>Triticeae</taxon>
        <taxon>Triticinae</taxon>
        <taxon>Aegilops</taxon>
    </lineage>
</organism>
<dbReference type="STRING" id="200361.A0A453CEF6"/>
<evidence type="ECO:0000313" key="2">
    <source>
        <dbReference type="EnsemblPlants" id="AET2Gv20817900.4"/>
    </source>
</evidence>
<dbReference type="AlphaFoldDB" id="A0A453CEF6"/>
<accession>A0A453CEF6</accession>
<reference evidence="2" key="3">
    <citation type="journal article" date="2017" name="Nature">
        <title>Genome sequence of the progenitor of the wheat D genome Aegilops tauschii.</title>
        <authorList>
            <person name="Luo M.C."/>
            <person name="Gu Y.Q."/>
            <person name="Puiu D."/>
            <person name="Wang H."/>
            <person name="Twardziok S.O."/>
            <person name="Deal K.R."/>
            <person name="Huo N."/>
            <person name="Zhu T."/>
            <person name="Wang L."/>
            <person name="Wang Y."/>
            <person name="McGuire P.E."/>
            <person name="Liu S."/>
            <person name="Long H."/>
            <person name="Ramasamy R.K."/>
            <person name="Rodriguez J.C."/>
            <person name="Van S.L."/>
            <person name="Yuan L."/>
            <person name="Wang Z."/>
            <person name="Xia Z."/>
            <person name="Xiao L."/>
            <person name="Anderson O.D."/>
            <person name="Ouyang S."/>
            <person name="Liang Y."/>
            <person name="Zimin A.V."/>
            <person name="Pertea G."/>
            <person name="Qi P."/>
            <person name="Bennetzen J.L."/>
            <person name="Dai X."/>
            <person name="Dawson M.W."/>
            <person name="Muller H.G."/>
            <person name="Kugler K."/>
            <person name="Rivarola-Duarte L."/>
            <person name="Spannagl M."/>
            <person name="Mayer K.F.X."/>
            <person name="Lu F.H."/>
            <person name="Bevan M.W."/>
            <person name="Leroy P."/>
            <person name="Li P."/>
            <person name="You F.M."/>
            <person name="Sun Q."/>
            <person name="Liu Z."/>
            <person name="Lyons E."/>
            <person name="Wicker T."/>
            <person name="Salzberg S.L."/>
            <person name="Devos K.M."/>
            <person name="Dvorak J."/>
        </authorList>
    </citation>
    <scope>NUCLEOTIDE SEQUENCE [LARGE SCALE GENOMIC DNA]</scope>
    <source>
        <strain evidence="2">cv. AL8/78</strain>
    </source>
</reference>
<dbReference type="Gramene" id="AET2Gv20817900.4">
    <property type="protein sequence ID" value="AET2Gv20817900.4"/>
    <property type="gene ID" value="AET2Gv20817900"/>
</dbReference>
<sequence>QDCQDFQISRVERLALSPPPQNSRRAVSANTQSTEAVEMQILSRSITRSDSSVASALPRWWFPALARGDAPLKALVPAYPNQHLFREKIALNWLRQFSIHGVNETKTNNAAEDSDPTLKTSLSEDICYMPIISGSSHRDGAIYKRAAYWEHNYFFDIADRTETRLEPARAYDIPRNMMQIFSMKLAKAPINSGSIQLYGYIAARDEVDLKLNYVFNRTRDDPIIVQQGSLIEMNGPKRAILLIFDVLLEFDMRIKNGENEEDDLQLIDGISEFDGLRMSWRPHEVRIGGNCGAVDTSFALVHNSVEATVEVIISQVQTGFDLSFSSTIDLLEMNKEFQLFSGNISESCGLGSFVIAVTEDTLMHLKFKVDHKGCNSNIESNCSFKAKLNGHAGHQLNLETASILVKVTWAVLPASY</sequence>
<protein>
    <recommendedName>
        <fullName evidence="1">DUF6598 domain-containing protein</fullName>
    </recommendedName>
</protein>
<reference evidence="3" key="1">
    <citation type="journal article" date="2014" name="Science">
        <title>Ancient hybridizations among the ancestral genomes of bread wheat.</title>
        <authorList>
            <consortium name="International Wheat Genome Sequencing Consortium,"/>
            <person name="Marcussen T."/>
            <person name="Sandve S.R."/>
            <person name="Heier L."/>
            <person name="Spannagl M."/>
            <person name="Pfeifer M."/>
            <person name="Jakobsen K.S."/>
            <person name="Wulff B.B."/>
            <person name="Steuernagel B."/>
            <person name="Mayer K.F."/>
            <person name="Olsen O.A."/>
        </authorList>
    </citation>
    <scope>NUCLEOTIDE SEQUENCE [LARGE SCALE GENOMIC DNA]</scope>
    <source>
        <strain evidence="3">cv. AL8/78</strain>
    </source>
</reference>
<evidence type="ECO:0000259" key="1">
    <source>
        <dbReference type="Pfam" id="PF20241"/>
    </source>
</evidence>
<dbReference type="Proteomes" id="UP000015105">
    <property type="component" value="Chromosome 2D"/>
</dbReference>
<feature type="domain" description="DUF6598" evidence="1">
    <location>
        <begin position="177"/>
        <end position="407"/>
    </location>
</feature>
<dbReference type="PANTHER" id="PTHR33065">
    <property type="entry name" value="OS07G0486400 PROTEIN"/>
    <property type="match status" value="1"/>
</dbReference>
<dbReference type="EnsemblPlants" id="AET2Gv20817900.4">
    <property type="protein sequence ID" value="AET2Gv20817900.4"/>
    <property type="gene ID" value="AET2Gv20817900"/>
</dbReference>
<reference evidence="2" key="4">
    <citation type="submission" date="2019-03" db="UniProtKB">
        <authorList>
            <consortium name="EnsemblPlants"/>
        </authorList>
    </citation>
    <scope>IDENTIFICATION</scope>
</reference>
<name>A0A453CEF6_AEGTS</name>
<reference evidence="3" key="2">
    <citation type="journal article" date="2017" name="Nat. Plants">
        <title>The Aegilops tauschii genome reveals multiple impacts of transposons.</title>
        <authorList>
            <person name="Zhao G."/>
            <person name="Zou C."/>
            <person name="Li K."/>
            <person name="Wang K."/>
            <person name="Li T."/>
            <person name="Gao L."/>
            <person name="Zhang X."/>
            <person name="Wang H."/>
            <person name="Yang Z."/>
            <person name="Liu X."/>
            <person name="Jiang W."/>
            <person name="Mao L."/>
            <person name="Kong X."/>
            <person name="Jiao Y."/>
            <person name="Jia J."/>
        </authorList>
    </citation>
    <scope>NUCLEOTIDE SEQUENCE [LARGE SCALE GENOMIC DNA]</scope>
    <source>
        <strain evidence="3">cv. AL8/78</strain>
    </source>
</reference>
<reference evidence="2" key="5">
    <citation type="journal article" date="2021" name="G3 (Bethesda)">
        <title>Aegilops tauschii genome assembly Aet v5.0 features greater sequence contiguity and improved annotation.</title>
        <authorList>
            <person name="Wang L."/>
            <person name="Zhu T."/>
            <person name="Rodriguez J.C."/>
            <person name="Deal K.R."/>
            <person name="Dubcovsky J."/>
            <person name="McGuire P.E."/>
            <person name="Lux T."/>
            <person name="Spannagl M."/>
            <person name="Mayer K.F.X."/>
            <person name="Baldrich P."/>
            <person name="Meyers B.C."/>
            <person name="Huo N."/>
            <person name="Gu Y.Q."/>
            <person name="Zhou H."/>
            <person name="Devos K.M."/>
            <person name="Bennetzen J.L."/>
            <person name="Unver T."/>
            <person name="Budak H."/>
            <person name="Gulick P.J."/>
            <person name="Galiba G."/>
            <person name="Kalapos B."/>
            <person name="Nelson D.R."/>
            <person name="Li P."/>
            <person name="You F.M."/>
            <person name="Luo M.C."/>
            <person name="Dvorak J."/>
        </authorList>
    </citation>
    <scope>NUCLEOTIDE SEQUENCE [LARGE SCALE GENOMIC DNA]</scope>
    <source>
        <strain evidence="2">cv. AL8/78</strain>
    </source>
</reference>
<keyword evidence="3" id="KW-1185">Reference proteome</keyword>
<dbReference type="PANTHER" id="PTHR33065:SF216">
    <property type="entry name" value="DUF6598 DOMAIN-CONTAINING PROTEIN"/>
    <property type="match status" value="1"/>
</dbReference>
<dbReference type="Pfam" id="PF20241">
    <property type="entry name" value="DUF6598"/>
    <property type="match status" value="1"/>
</dbReference>
<evidence type="ECO:0000313" key="3">
    <source>
        <dbReference type="Proteomes" id="UP000015105"/>
    </source>
</evidence>